<evidence type="ECO:0000313" key="2">
    <source>
        <dbReference type="EMBL" id="KOB66481.1"/>
    </source>
</evidence>
<dbReference type="PANTHER" id="PTHR11475">
    <property type="entry name" value="OXIDASE/PEROXIDASE"/>
    <property type="match status" value="1"/>
</dbReference>
<dbReference type="AlphaFoldDB" id="A0A0L7KTU1"/>
<dbReference type="SUPFAM" id="SSF48113">
    <property type="entry name" value="Heme-dependent peroxidases"/>
    <property type="match status" value="1"/>
</dbReference>
<organism evidence="2 3">
    <name type="scientific">Operophtera brumata</name>
    <name type="common">Winter moth</name>
    <name type="synonym">Phalaena brumata</name>
    <dbReference type="NCBI Taxonomy" id="104452"/>
    <lineage>
        <taxon>Eukaryota</taxon>
        <taxon>Metazoa</taxon>
        <taxon>Ecdysozoa</taxon>
        <taxon>Arthropoda</taxon>
        <taxon>Hexapoda</taxon>
        <taxon>Insecta</taxon>
        <taxon>Pterygota</taxon>
        <taxon>Neoptera</taxon>
        <taxon>Endopterygota</taxon>
        <taxon>Lepidoptera</taxon>
        <taxon>Glossata</taxon>
        <taxon>Ditrysia</taxon>
        <taxon>Geometroidea</taxon>
        <taxon>Geometridae</taxon>
        <taxon>Larentiinae</taxon>
        <taxon>Operophtera</taxon>
    </lineage>
</organism>
<gene>
    <name evidence="2" type="ORF">OBRU01_21173</name>
</gene>
<dbReference type="Gene3D" id="1.10.640.10">
    <property type="entry name" value="Haem peroxidase domain superfamily, animal type"/>
    <property type="match status" value="1"/>
</dbReference>
<protein>
    <submittedName>
        <fullName evidence="2">Putative oxidase/peroxidase</fullName>
    </submittedName>
</protein>
<name>A0A0L7KTU1_OPEBR</name>
<keyword evidence="1 2" id="KW-0560">Oxidoreductase</keyword>
<proteinExistence type="predicted"/>
<keyword evidence="1 2" id="KW-0575">Peroxidase</keyword>
<dbReference type="GO" id="GO:0020037">
    <property type="term" value="F:heme binding"/>
    <property type="evidence" value="ECO:0007669"/>
    <property type="project" value="InterPro"/>
</dbReference>
<dbReference type="EMBL" id="JTDY01005920">
    <property type="protein sequence ID" value="KOB66481.1"/>
    <property type="molecule type" value="Genomic_DNA"/>
</dbReference>
<evidence type="ECO:0000256" key="1">
    <source>
        <dbReference type="ARBA" id="ARBA00022559"/>
    </source>
</evidence>
<dbReference type="GO" id="GO:0006979">
    <property type="term" value="P:response to oxidative stress"/>
    <property type="evidence" value="ECO:0007669"/>
    <property type="project" value="InterPro"/>
</dbReference>
<evidence type="ECO:0000313" key="3">
    <source>
        <dbReference type="Proteomes" id="UP000037510"/>
    </source>
</evidence>
<dbReference type="InterPro" id="IPR019791">
    <property type="entry name" value="Haem_peroxidase_animal"/>
</dbReference>
<dbReference type="InterPro" id="IPR010255">
    <property type="entry name" value="Haem_peroxidase_sf"/>
</dbReference>
<reference evidence="2 3" key="1">
    <citation type="journal article" date="2015" name="Genome Biol. Evol.">
        <title>The genome of winter moth (Operophtera brumata) provides a genomic perspective on sexual dimorphism and phenology.</title>
        <authorList>
            <person name="Derks M.F."/>
            <person name="Smit S."/>
            <person name="Salis L."/>
            <person name="Schijlen E."/>
            <person name="Bossers A."/>
            <person name="Mateman C."/>
            <person name="Pijl A.S."/>
            <person name="de Ridder D."/>
            <person name="Groenen M.A."/>
            <person name="Visser M.E."/>
            <person name="Megens H.J."/>
        </authorList>
    </citation>
    <scope>NUCLEOTIDE SEQUENCE [LARGE SCALE GENOMIC DNA]</scope>
    <source>
        <strain evidence="2">WM2013NL</strain>
        <tissue evidence="2">Head and thorax</tissue>
    </source>
</reference>
<dbReference type="PROSITE" id="PS50292">
    <property type="entry name" value="PEROXIDASE_3"/>
    <property type="match status" value="1"/>
</dbReference>
<sequence>LLDHTNARFTLFQSSDPVQYWIAYWKSVNRHWNELKPDCGEGPCDYVRSAPVRNRDSCEVREQMNLATSFLDGSALYGSSEKELRSLRLYDAGKIDVHSATEVVE</sequence>
<comment type="caution">
    <text evidence="2">The sequence shown here is derived from an EMBL/GenBank/DDBJ whole genome shotgun (WGS) entry which is preliminary data.</text>
</comment>
<keyword evidence="3" id="KW-1185">Reference proteome</keyword>
<dbReference type="Proteomes" id="UP000037510">
    <property type="component" value="Unassembled WGS sequence"/>
</dbReference>
<accession>A0A0L7KTU1</accession>
<dbReference type="Pfam" id="PF03098">
    <property type="entry name" value="An_peroxidase"/>
    <property type="match status" value="1"/>
</dbReference>
<dbReference type="InterPro" id="IPR037120">
    <property type="entry name" value="Haem_peroxidase_sf_animal"/>
</dbReference>
<dbReference type="GO" id="GO:0004601">
    <property type="term" value="F:peroxidase activity"/>
    <property type="evidence" value="ECO:0007669"/>
    <property type="project" value="UniProtKB-KW"/>
</dbReference>
<dbReference type="STRING" id="104452.A0A0L7KTU1"/>
<feature type="non-terminal residue" evidence="2">
    <location>
        <position position="1"/>
    </location>
</feature>
<dbReference type="PANTHER" id="PTHR11475:SF134">
    <property type="entry name" value="LD42267P"/>
    <property type="match status" value="1"/>
</dbReference>